<reference evidence="10 11" key="1">
    <citation type="submission" date="2019-05" db="EMBL/GenBank/DDBJ databases">
        <title>Mikania micrantha, genome provides insights into the molecular mechanism of rapid growth.</title>
        <authorList>
            <person name="Liu B."/>
        </authorList>
    </citation>
    <scope>NUCLEOTIDE SEQUENCE [LARGE SCALE GENOMIC DNA]</scope>
    <source>
        <strain evidence="10">NLD-2019</strain>
        <tissue evidence="10">Leaf</tissue>
    </source>
</reference>
<dbReference type="EMBL" id="SZYD01000011">
    <property type="protein sequence ID" value="KAD4888599.1"/>
    <property type="molecule type" value="Genomic_DNA"/>
</dbReference>
<dbReference type="SUPFAM" id="SSF57667">
    <property type="entry name" value="beta-beta-alpha zinc fingers"/>
    <property type="match status" value="1"/>
</dbReference>
<dbReference type="Pfam" id="PF13912">
    <property type="entry name" value="zf-C2H2_6"/>
    <property type="match status" value="2"/>
</dbReference>
<evidence type="ECO:0000256" key="5">
    <source>
        <dbReference type="ARBA" id="ARBA00023015"/>
    </source>
</evidence>
<keyword evidence="3 7" id="KW-0863">Zinc-finger</keyword>
<dbReference type="PANTHER" id="PTHR45988:SF92">
    <property type="entry name" value="C2H2 TYPE ZINC FINGER TRANSCRIPTION FACTOR FAMILY-RELATED"/>
    <property type="match status" value="1"/>
</dbReference>
<evidence type="ECO:0000256" key="7">
    <source>
        <dbReference type="PROSITE-ProRule" id="PRU00042"/>
    </source>
</evidence>
<sequence>MAVEALNSPTATPTPLFRQDSFNHLRYLKSSSTKGKRSKRSRIDQPPTEEEYIALCLMLLARDNTRASGSTIQPLNHTTQSVDQSGLVYKCSVCNKGFGSYQALGGHKASHRKNNAGGGDVEQSSVFITTSTTTTSGTGRSHECSICHRCFPTGQALGGHKRLHYDGGHVSTGVTSSNHSQRGFDLNLPALPEYLFADEEWLAGMDGVNSPRADDFGGFVGEEDEDDEAFSDKFE</sequence>
<accession>A0A5N6NIV6</accession>
<dbReference type="PANTHER" id="PTHR45988">
    <property type="entry name" value="C2H2 TYPE ZINC FINGER TRANSCRIPTION FACTOR FAMILY-RELATED"/>
    <property type="match status" value="1"/>
</dbReference>
<keyword evidence="2" id="KW-0677">Repeat</keyword>
<dbReference type="GO" id="GO:0000976">
    <property type="term" value="F:transcription cis-regulatory region binding"/>
    <property type="evidence" value="ECO:0007669"/>
    <property type="project" value="TreeGrafter"/>
</dbReference>
<dbReference type="GO" id="GO:0005634">
    <property type="term" value="C:nucleus"/>
    <property type="evidence" value="ECO:0007669"/>
    <property type="project" value="TreeGrafter"/>
</dbReference>
<evidence type="ECO:0000256" key="3">
    <source>
        <dbReference type="ARBA" id="ARBA00022771"/>
    </source>
</evidence>
<dbReference type="PROSITE" id="PS50157">
    <property type="entry name" value="ZINC_FINGER_C2H2_2"/>
    <property type="match status" value="2"/>
</dbReference>
<keyword evidence="4" id="KW-0862">Zinc</keyword>
<evidence type="ECO:0000256" key="8">
    <source>
        <dbReference type="SAM" id="MobiDB-lite"/>
    </source>
</evidence>
<protein>
    <recommendedName>
        <fullName evidence="9">C2H2-type domain-containing protein</fullName>
    </recommendedName>
</protein>
<dbReference type="InterPro" id="IPR044653">
    <property type="entry name" value="AZF1/2/3-like"/>
</dbReference>
<dbReference type="GO" id="GO:0003700">
    <property type="term" value="F:DNA-binding transcription factor activity"/>
    <property type="evidence" value="ECO:0007669"/>
    <property type="project" value="InterPro"/>
</dbReference>
<dbReference type="OrthoDB" id="40579at2759"/>
<dbReference type="PROSITE" id="PS00028">
    <property type="entry name" value="ZINC_FINGER_C2H2_1"/>
    <property type="match status" value="2"/>
</dbReference>
<dbReference type="Gene3D" id="3.30.160.60">
    <property type="entry name" value="Classic Zinc Finger"/>
    <property type="match status" value="1"/>
</dbReference>
<keyword evidence="6" id="KW-0804">Transcription</keyword>
<name>A0A5N6NIV6_9ASTR</name>
<feature type="domain" description="C2H2-type" evidence="9">
    <location>
        <begin position="142"/>
        <end position="164"/>
    </location>
</feature>
<dbReference type="InterPro" id="IPR013087">
    <property type="entry name" value="Znf_C2H2_type"/>
</dbReference>
<keyword evidence="1" id="KW-0479">Metal-binding</keyword>
<keyword evidence="11" id="KW-1185">Reference proteome</keyword>
<organism evidence="10 11">
    <name type="scientific">Mikania micrantha</name>
    <name type="common">bitter vine</name>
    <dbReference type="NCBI Taxonomy" id="192012"/>
    <lineage>
        <taxon>Eukaryota</taxon>
        <taxon>Viridiplantae</taxon>
        <taxon>Streptophyta</taxon>
        <taxon>Embryophyta</taxon>
        <taxon>Tracheophyta</taxon>
        <taxon>Spermatophyta</taxon>
        <taxon>Magnoliopsida</taxon>
        <taxon>eudicotyledons</taxon>
        <taxon>Gunneridae</taxon>
        <taxon>Pentapetalae</taxon>
        <taxon>asterids</taxon>
        <taxon>campanulids</taxon>
        <taxon>Asterales</taxon>
        <taxon>Asteraceae</taxon>
        <taxon>Asteroideae</taxon>
        <taxon>Heliantheae alliance</taxon>
        <taxon>Eupatorieae</taxon>
        <taxon>Mikania</taxon>
    </lineage>
</organism>
<evidence type="ECO:0000259" key="9">
    <source>
        <dbReference type="PROSITE" id="PS50157"/>
    </source>
</evidence>
<dbReference type="AlphaFoldDB" id="A0A5N6NIV6"/>
<dbReference type="SMART" id="SM00355">
    <property type="entry name" value="ZnF_C2H2"/>
    <property type="match status" value="2"/>
</dbReference>
<dbReference type="GO" id="GO:0008270">
    <property type="term" value="F:zinc ion binding"/>
    <property type="evidence" value="ECO:0007669"/>
    <property type="project" value="UniProtKB-KW"/>
</dbReference>
<dbReference type="Proteomes" id="UP000326396">
    <property type="component" value="Linkage Group LG19"/>
</dbReference>
<feature type="region of interest" description="Disordered" evidence="8">
    <location>
        <begin position="212"/>
        <end position="235"/>
    </location>
</feature>
<keyword evidence="5" id="KW-0805">Transcription regulation</keyword>
<evidence type="ECO:0000256" key="1">
    <source>
        <dbReference type="ARBA" id="ARBA00022723"/>
    </source>
</evidence>
<dbReference type="InterPro" id="IPR036236">
    <property type="entry name" value="Znf_C2H2_sf"/>
</dbReference>
<comment type="caution">
    <text evidence="10">The sequence shown here is derived from an EMBL/GenBank/DDBJ whole genome shotgun (WGS) entry which is preliminary data.</text>
</comment>
<evidence type="ECO:0000256" key="4">
    <source>
        <dbReference type="ARBA" id="ARBA00022833"/>
    </source>
</evidence>
<evidence type="ECO:0000313" key="11">
    <source>
        <dbReference type="Proteomes" id="UP000326396"/>
    </source>
</evidence>
<gene>
    <name evidence="10" type="ORF">E3N88_20672</name>
</gene>
<evidence type="ECO:0000256" key="6">
    <source>
        <dbReference type="ARBA" id="ARBA00023163"/>
    </source>
</evidence>
<feature type="domain" description="C2H2-type" evidence="9">
    <location>
        <begin position="89"/>
        <end position="116"/>
    </location>
</feature>
<proteinExistence type="predicted"/>
<evidence type="ECO:0000313" key="10">
    <source>
        <dbReference type="EMBL" id="KAD4888599.1"/>
    </source>
</evidence>
<evidence type="ECO:0000256" key="2">
    <source>
        <dbReference type="ARBA" id="ARBA00022737"/>
    </source>
</evidence>